<reference evidence="2 3" key="1">
    <citation type="submission" date="2023-08" db="EMBL/GenBank/DDBJ databases">
        <title>Phytohabitans sansha sp. nov., isolated from marine sediment.</title>
        <authorList>
            <person name="Zhao Y."/>
            <person name="Yi K."/>
        </authorList>
    </citation>
    <scope>NUCLEOTIDE SEQUENCE [LARGE SCALE GENOMIC DNA]</scope>
    <source>
        <strain evidence="2 3">ZYX-F-186</strain>
    </source>
</reference>
<dbReference type="Pfam" id="PF12873">
    <property type="entry name" value="DUF3825"/>
    <property type="match status" value="1"/>
</dbReference>
<protein>
    <submittedName>
        <fullName evidence="2">DUF3825 domain-containing protein</fullName>
    </submittedName>
</protein>
<feature type="domain" description="DUF3825" evidence="1">
    <location>
        <begin position="66"/>
        <end position="292"/>
    </location>
</feature>
<proteinExistence type="predicted"/>
<gene>
    <name evidence="2" type="ORF">RB614_15835</name>
</gene>
<dbReference type="EMBL" id="JAVHUY010000013">
    <property type="protein sequence ID" value="MDQ7905983.1"/>
    <property type="molecule type" value="Genomic_DNA"/>
</dbReference>
<keyword evidence="3" id="KW-1185">Reference proteome</keyword>
<dbReference type="RefSeq" id="WP_308713251.1">
    <property type="nucleotide sequence ID" value="NZ_JAVHUY010000013.1"/>
</dbReference>
<comment type="caution">
    <text evidence="2">The sequence shown here is derived from an EMBL/GenBank/DDBJ whole genome shotgun (WGS) entry which is preliminary data.</text>
</comment>
<evidence type="ECO:0000259" key="1">
    <source>
        <dbReference type="Pfam" id="PF12873"/>
    </source>
</evidence>
<dbReference type="Proteomes" id="UP001230908">
    <property type="component" value="Unassembled WGS sequence"/>
</dbReference>
<evidence type="ECO:0000313" key="3">
    <source>
        <dbReference type="Proteomes" id="UP001230908"/>
    </source>
</evidence>
<accession>A0ABU0ZFZ0</accession>
<evidence type="ECO:0000313" key="2">
    <source>
        <dbReference type="EMBL" id="MDQ7905983.1"/>
    </source>
</evidence>
<organism evidence="2 3">
    <name type="scientific">Phytohabitans maris</name>
    <dbReference type="NCBI Taxonomy" id="3071409"/>
    <lineage>
        <taxon>Bacteria</taxon>
        <taxon>Bacillati</taxon>
        <taxon>Actinomycetota</taxon>
        <taxon>Actinomycetes</taxon>
        <taxon>Micromonosporales</taxon>
        <taxon>Micromonosporaceae</taxon>
    </lineage>
</organism>
<sequence>MTEHRSRIATPADLARLKQPLGDGSGPVPPARRAKPALLEYAYLGHVRTADERRLGDGDPDYLDRLAEVAEAEDWDGLDATFPGEKQILRSYIQLTFERVQQQGEVRASPGDAYSAFNTGLSTPRQETIYGVFKHRMSGRQFHGWFEESARIVLDNFPDLPDFAIYTKEPADYMYDWQRELKVNFRHVAEENLARFPEALQADPYGAELRLEAAVERARKRVRRNYKAAVPFWYPAQKQVQLLLPLSLLDAAGVDLALVVSRQGEYYRGHTALTIGMAYSNARLLARPDSDWLKPVATTHEVAHDAA</sequence>
<name>A0ABU0ZFZ0_9ACTN</name>
<dbReference type="InterPro" id="IPR024437">
    <property type="entry name" value="DUF3825"/>
</dbReference>